<evidence type="ECO:0000313" key="2">
    <source>
        <dbReference type="Proteomes" id="UP001164439"/>
    </source>
</evidence>
<gene>
    <name evidence="1" type="ORF">STRCI_006312</name>
</gene>
<protein>
    <submittedName>
        <fullName evidence="1">Uncharacterized protein</fullName>
    </submittedName>
</protein>
<dbReference type="Proteomes" id="UP001164439">
    <property type="component" value="Chromosome"/>
</dbReference>
<evidence type="ECO:0000313" key="1">
    <source>
        <dbReference type="EMBL" id="WAZ24858.1"/>
    </source>
</evidence>
<proteinExistence type="predicted"/>
<reference evidence="1" key="1">
    <citation type="submission" date="2022-12" db="EMBL/GenBank/DDBJ databases">
        <authorList>
            <person name="Ruckert C."/>
            <person name="Busche T."/>
            <person name="Kalinowski J."/>
            <person name="Wittmann C."/>
        </authorList>
    </citation>
    <scope>NUCLEOTIDE SEQUENCE</scope>
    <source>
        <strain evidence="1">DSM 40467</strain>
    </source>
</reference>
<name>A0ABY7KMR8_9ACTN</name>
<organism evidence="1 2">
    <name type="scientific">Streptomyces cinnabarinus</name>
    <dbReference type="NCBI Taxonomy" id="67287"/>
    <lineage>
        <taxon>Bacteria</taxon>
        <taxon>Bacillati</taxon>
        <taxon>Actinomycetota</taxon>
        <taxon>Actinomycetes</taxon>
        <taxon>Kitasatosporales</taxon>
        <taxon>Streptomycetaceae</taxon>
        <taxon>Streptomyces</taxon>
    </lineage>
</organism>
<dbReference type="EMBL" id="CP114413">
    <property type="protein sequence ID" value="WAZ24858.1"/>
    <property type="molecule type" value="Genomic_DNA"/>
</dbReference>
<keyword evidence="2" id="KW-1185">Reference proteome</keyword>
<dbReference type="RefSeq" id="WP_269662345.1">
    <property type="nucleotide sequence ID" value="NZ_CP114413.1"/>
</dbReference>
<accession>A0ABY7KMR8</accession>
<sequence>MTDHALRTLRQNPRLAELAAFPFEFDLSRADHGHGEPVRLASGGPIEVVAGTGAGGTYFVCADGSMLYADSEGGAGIIGSSVEEALQVVLGLPCWFDFVDLSPLDGEEVILARVAQAEEEMREDCSLDETRAELRAALGFPERSPVELVTLLHTALLRTEPDFLLLTEDEGFAHRLLDEHPRPPLWEPVLARGRADLALLRTSDPAGWDPVAGDPVRRRLALRAAQFDRADGDLELLRYLLRRETESSMTDELRLAAVLVGRYGDIGDLPLLYEVRETDYDTHCGLSEIPEPGADAAELLRWAEELDECMFGTDPADEPLATWTELALDQGLTELARVALIRALDEVFLDQSVLRRPGDPTRLEMSRISGLAVELEQAGDLAQALRARRLHVTLQETAWDRISGRLDQARLERVCGQLPQAIGTLAAIRTLLADPGDDSLRYWDQVNFGRFIAREHYALTRALVDADLPEEARTLLAAADAILGELSGQGMQSQRELAEETAERVRDFRDLG</sequence>